<dbReference type="EMBL" id="JADPUN010000324">
    <property type="protein sequence ID" value="MBF9134165.1"/>
    <property type="molecule type" value="Genomic_DNA"/>
</dbReference>
<protein>
    <recommendedName>
        <fullName evidence="4">Knr4/Smi1-like domain-containing protein</fullName>
    </recommendedName>
</protein>
<evidence type="ECO:0000313" key="2">
    <source>
        <dbReference type="EMBL" id="MBF9134165.1"/>
    </source>
</evidence>
<reference evidence="2 3" key="1">
    <citation type="submission" date="2020-11" db="EMBL/GenBank/DDBJ databases">
        <title>A novel isolate from a Black sea contaminated sediment with potential to produce alkanes: Plantactinospora alkalitolerans sp. nov.</title>
        <authorList>
            <person name="Carro L."/>
            <person name="Veyisoglu A."/>
            <person name="Guven K."/>
            <person name="Schumann P."/>
            <person name="Klenk H.-P."/>
            <person name="Sahin N."/>
        </authorList>
    </citation>
    <scope>NUCLEOTIDE SEQUENCE [LARGE SCALE GENOMIC DNA]</scope>
    <source>
        <strain evidence="2 3">S1510</strain>
    </source>
</reference>
<gene>
    <name evidence="2" type="ORF">I0C86_35290</name>
</gene>
<keyword evidence="3" id="KW-1185">Reference proteome</keyword>
<organism evidence="2 3">
    <name type="scientific">Plantactinospora alkalitolerans</name>
    <dbReference type="NCBI Taxonomy" id="2789879"/>
    <lineage>
        <taxon>Bacteria</taxon>
        <taxon>Bacillati</taxon>
        <taxon>Actinomycetota</taxon>
        <taxon>Actinomycetes</taxon>
        <taxon>Micromonosporales</taxon>
        <taxon>Micromonosporaceae</taxon>
        <taxon>Plantactinospora</taxon>
    </lineage>
</organism>
<accession>A0ABS0H6R9</accession>
<proteinExistence type="predicted"/>
<feature type="region of interest" description="Disordered" evidence="1">
    <location>
        <begin position="171"/>
        <end position="214"/>
    </location>
</feature>
<dbReference type="RefSeq" id="WP_196205648.1">
    <property type="nucleotide sequence ID" value="NZ_JADPUN010000324.1"/>
</dbReference>
<sequence length="214" mass="24013">MNPDLRELIEELRTDLVADEDNTVSWGKISAGAPTDKIPAEVPQPVRELMEVAESIAAGGFYLPGISSSARMQGGLKIMPEYTGVAAEPDEWFYLGRLQEEPLLLRRDSGAVWYFPQTSTDEWFMREAFQEIAPGLDSFLAYYVFGAGYAEIGNDDDDWWRFLEEQDLTAPASRRTNERDAGGTHRALRGPTAMVARQARDSRRSLSVENSDDR</sequence>
<comment type="caution">
    <text evidence="2">The sequence shown here is derived from an EMBL/GenBank/DDBJ whole genome shotgun (WGS) entry which is preliminary data.</text>
</comment>
<dbReference type="Proteomes" id="UP000638560">
    <property type="component" value="Unassembled WGS sequence"/>
</dbReference>
<feature type="compositionally biased region" description="Basic and acidic residues" evidence="1">
    <location>
        <begin position="198"/>
        <end position="214"/>
    </location>
</feature>
<evidence type="ECO:0000313" key="3">
    <source>
        <dbReference type="Proteomes" id="UP000638560"/>
    </source>
</evidence>
<evidence type="ECO:0008006" key="4">
    <source>
        <dbReference type="Google" id="ProtNLM"/>
    </source>
</evidence>
<evidence type="ECO:0000256" key="1">
    <source>
        <dbReference type="SAM" id="MobiDB-lite"/>
    </source>
</evidence>
<name>A0ABS0H6R9_9ACTN</name>